<accession>A0A512AEQ7</accession>
<evidence type="ECO:0000313" key="3">
    <source>
        <dbReference type="Proteomes" id="UP000321464"/>
    </source>
</evidence>
<evidence type="ECO:0000313" key="2">
    <source>
        <dbReference type="EMBL" id="GEN98179.1"/>
    </source>
</evidence>
<dbReference type="PANTHER" id="PTHR43143:SF6">
    <property type="entry name" value="BLL3016 PROTEIN"/>
    <property type="match status" value="1"/>
</dbReference>
<dbReference type="RefSeq" id="WP_147157581.1">
    <property type="nucleotide sequence ID" value="NZ_BJYR01000001.1"/>
</dbReference>
<dbReference type="InterPro" id="IPR029052">
    <property type="entry name" value="Metallo-depent_PP-like"/>
</dbReference>
<organism evidence="2 3">
    <name type="scientific">Novosphingobium sediminis</name>
    <dbReference type="NCBI Taxonomy" id="707214"/>
    <lineage>
        <taxon>Bacteria</taxon>
        <taxon>Pseudomonadati</taxon>
        <taxon>Pseudomonadota</taxon>
        <taxon>Alphaproteobacteria</taxon>
        <taxon>Sphingomonadales</taxon>
        <taxon>Sphingomonadaceae</taxon>
        <taxon>Novosphingobium</taxon>
    </lineage>
</organism>
<dbReference type="EMBL" id="BJYR01000001">
    <property type="protein sequence ID" value="GEN98179.1"/>
    <property type="molecule type" value="Genomic_DNA"/>
</dbReference>
<dbReference type="Gene3D" id="3.60.21.10">
    <property type="match status" value="1"/>
</dbReference>
<protein>
    <submittedName>
        <fullName evidence="2">Metallophosphoesterase</fullName>
    </submittedName>
</protein>
<dbReference type="InterPro" id="IPR051918">
    <property type="entry name" value="STPP_CPPED1"/>
</dbReference>
<dbReference type="OrthoDB" id="9780884at2"/>
<proteinExistence type="predicted"/>
<evidence type="ECO:0000259" key="1">
    <source>
        <dbReference type="Pfam" id="PF00149"/>
    </source>
</evidence>
<reference evidence="2 3" key="1">
    <citation type="submission" date="2019-07" db="EMBL/GenBank/DDBJ databases">
        <title>Whole genome shotgun sequence of Novosphingobium sediminis NBRC 106119.</title>
        <authorList>
            <person name="Hosoyama A."/>
            <person name="Uohara A."/>
            <person name="Ohji S."/>
            <person name="Ichikawa N."/>
        </authorList>
    </citation>
    <scope>NUCLEOTIDE SEQUENCE [LARGE SCALE GENOMIC DNA]</scope>
    <source>
        <strain evidence="2 3">NBRC 106119</strain>
    </source>
</reference>
<dbReference type="InterPro" id="IPR004843">
    <property type="entry name" value="Calcineurin-like_PHP"/>
</dbReference>
<dbReference type="SUPFAM" id="SSF56300">
    <property type="entry name" value="Metallo-dependent phosphatases"/>
    <property type="match status" value="1"/>
</dbReference>
<feature type="domain" description="Calcineurin-like phosphoesterase" evidence="1">
    <location>
        <begin position="60"/>
        <end position="251"/>
    </location>
</feature>
<dbReference type="Pfam" id="PF00149">
    <property type="entry name" value="Metallophos"/>
    <property type="match status" value="1"/>
</dbReference>
<name>A0A512AEQ7_9SPHN</name>
<dbReference type="GO" id="GO:0016787">
    <property type="term" value="F:hydrolase activity"/>
    <property type="evidence" value="ECO:0007669"/>
    <property type="project" value="InterPro"/>
</dbReference>
<dbReference type="Proteomes" id="UP000321464">
    <property type="component" value="Unassembled WGS sequence"/>
</dbReference>
<sequence>MEIDETLVGRRQAFKCLGWAGTGALYALSGGIATSLTLDQAVAAVPRGQKQAASTAPFAFLQISDTHIGFAKAANPDPVATLRETVAKIRALPVQPDFLVHTGDISHLARPDQFDLAQQVLGEIGLPIHFVPGEHDLVDGNDPRPYIARFAPEAKGNGWYSFDVKGVHFIALVNVVQLGSMGMGTLGADQLAWLKADLAGLSSSTPIVVLSHFPLWALYPEWGWGTEDAATALALLRRFGSVTALNGHVHQVQRKVEGHMSFHAARSTAYPQPAPGVGPGPGPLVVPPEQLRSQIGVSTLRFASSDTPIAILDAALA</sequence>
<keyword evidence="3" id="KW-1185">Reference proteome</keyword>
<dbReference type="AlphaFoldDB" id="A0A512AEQ7"/>
<gene>
    <name evidence="2" type="ORF">NSE01_00120</name>
</gene>
<comment type="caution">
    <text evidence="2">The sequence shown here is derived from an EMBL/GenBank/DDBJ whole genome shotgun (WGS) entry which is preliminary data.</text>
</comment>
<dbReference type="PANTHER" id="PTHR43143">
    <property type="entry name" value="METALLOPHOSPHOESTERASE, CALCINEURIN SUPERFAMILY"/>
    <property type="match status" value="1"/>
</dbReference>